<keyword evidence="3" id="KW-1185">Reference proteome</keyword>
<dbReference type="AlphaFoldDB" id="A0A3N4IFL8"/>
<proteinExistence type="predicted"/>
<sequence>MARNERPESGPPGSDRNEHALNMVTLYRSRLEQARANLHLAPTHAERRLHLLRSAHEFTSTPSDLVNIAGAIRAYESGLITSTETQQVIFFNGRIIDRIPPGAPLDYTERMEQYTNLDPTGSIWVEPPSTTPRPLACSAITLENSTDTMNSIHVEANITEGSHWYMDQTLQLCWPGGKPFFTSSKTKYPSTRPPHPDLELPFNRKQVSGPVTFSFLVDSGATDILIFEEDLSSMGFKQGVTPMMSMTSVLTATATVKMPRYACFVSYPGTDMVRESSFFVIKRAQKDSSRLSGLGVWRDFSTFTAPLATKKGNTTVFYGEDSTHGMIATMNRAFGKKGHMLVKPQEKERVTAPPPKPLGKKKVEEKKEMKKEGNSIARWIFEKKALRKAGPKLPPKGTNMEDDVFSFDETRVQRTTDYVPINKGRKLLQSTKYSTPLRKILAAGAVEARTRGGLRRKGEGRPNKVVKKAAKKASKKAETEKAGRFPFYDDVVGKDGTIL</sequence>
<reference evidence="2 3" key="1">
    <citation type="journal article" date="2018" name="Nat. Ecol. Evol.">
        <title>Pezizomycetes genomes reveal the molecular basis of ectomycorrhizal truffle lifestyle.</title>
        <authorList>
            <person name="Murat C."/>
            <person name="Payen T."/>
            <person name="Noel B."/>
            <person name="Kuo A."/>
            <person name="Morin E."/>
            <person name="Chen J."/>
            <person name="Kohler A."/>
            <person name="Krizsan K."/>
            <person name="Balestrini R."/>
            <person name="Da Silva C."/>
            <person name="Montanini B."/>
            <person name="Hainaut M."/>
            <person name="Levati E."/>
            <person name="Barry K.W."/>
            <person name="Belfiori B."/>
            <person name="Cichocki N."/>
            <person name="Clum A."/>
            <person name="Dockter R.B."/>
            <person name="Fauchery L."/>
            <person name="Guy J."/>
            <person name="Iotti M."/>
            <person name="Le Tacon F."/>
            <person name="Lindquist E.A."/>
            <person name="Lipzen A."/>
            <person name="Malagnac F."/>
            <person name="Mello A."/>
            <person name="Molinier V."/>
            <person name="Miyauchi S."/>
            <person name="Poulain J."/>
            <person name="Riccioni C."/>
            <person name="Rubini A."/>
            <person name="Sitrit Y."/>
            <person name="Splivallo R."/>
            <person name="Traeger S."/>
            <person name="Wang M."/>
            <person name="Zifcakova L."/>
            <person name="Wipf D."/>
            <person name="Zambonelli A."/>
            <person name="Paolocci F."/>
            <person name="Nowrousian M."/>
            <person name="Ottonello S."/>
            <person name="Baldrian P."/>
            <person name="Spatafora J.W."/>
            <person name="Henrissat B."/>
            <person name="Nagy L.G."/>
            <person name="Aury J.M."/>
            <person name="Wincker P."/>
            <person name="Grigoriev I.V."/>
            <person name="Bonfante P."/>
            <person name="Martin F.M."/>
        </authorList>
    </citation>
    <scope>NUCLEOTIDE SEQUENCE [LARGE SCALE GENOMIC DNA]</scope>
    <source>
        <strain evidence="2 3">RN42</strain>
    </source>
</reference>
<dbReference type="GO" id="GO:0006508">
    <property type="term" value="P:proteolysis"/>
    <property type="evidence" value="ECO:0007669"/>
    <property type="project" value="InterPro"/>
</dbReference>
<evidence type="ECO:0000313" key="2">
    <source>
        <dbReference type="EMBL" id="RPA83478.1"/>
    </source>
</evidence>
<name>A0A3N4IFL8_ASCIM</name>
<gene>
    <name evidence="2" type="ORF">BJ508DRAFT_413429</name>
</gene>
<dbReference type="Proteomes" id="UP000275078">
    <property type="component" value="Unassembled WGS sequence"/>
</dbReference>
<organism evidence="2 3">
    <name type="scientific">Ascobolus immersus RN42</name>
    <dbReference type="NCBI Taxonomy" id="1160509"/>
    <lineage>
        <taxon>Eukaryota</taxon>
        <taxon>Fungi</taxon>
        <taxon>Dikarya</taxon>
        <taxon>Ascomycota</taxon>
        <taxon>Pezizomycotina</taxon>
        <taxon>Pezizomycetes</taxon>
        <taxon>Pezizales</taxon>
        <taxon>Ascobolaceae</taxon>
        <taxon>Ascobolus</taxon>
    </lineage>
</organism>
<dbReference type="EMBL" id="ML119664">
    <property type="protein sequence ID" value="RPA83478.1"/>
    <property type="molecule type" value="Genomic_DNA"/>
</dbReference>
<evidence type="ECO:0000313" key="3">
    <source>
        <dbReference type="Proteomes" id="UP000275078"/>
    </source>
</evidence>
<dbReference type="PROSITE" id="PS00141">
    <property type="entry name" value="ASP_PROTEASE"/>
    <property type="match status" value="1"/>
</dbReference>
<feature type="compositionally biased region" description="Basic residues" evidence="1">
    <location>
        <begin position="464"/>
        <end position="474"/>
    </location>
</feature>
<dbReference type="GO" id="GO:0004190">
    <property type="term" value="F:aspartic-type endopeptidase activity"/>
    <property type="evidence" value="ECO:0007669"/>
    <property type="project" value="InterPro"/>
</dbReference>
<feature type="region of interest" description="Disordered" evidence="1">
    <location>
        <begin position="346"/>
        <end position="369"/>
    </location>
</feature>
<dbReference type="InterPro" id="IPR001969">
    <property type="entry name" value="Aspartic_peptidase_AS"/>
</dbReference>
<dbReference type="STRING" id="1160509.A0A3N4IFL8"/>
<evidence type="ECO:0000256" key="1">
    <source>
        <dbReference type="SAM" id="MobiDB-lite"/>
    </source>
</evidence>
<accession>A0A3N4IFL8</accession>
<protein>
    <submittedName>
        <fullName evidence="2">Uncharacterized protein</fullName>
    </submittedName>
</protein>
<feature type="region of interest" description="Disordered" evidence="1">
    <location>
        <begin position="450"/>
        <end position="480"/>
    </location>
</feature>